<comment type="function">
    <text evidence="1">Catalyzes the reversible transfer of the terminal phosphate of ATP to form a long-chain polyphosphate (polyP).</text>
</comment>
<feature type="region of interest" description="Disordered" evidence="2">
    <location>
        <begin position="386"/>
        <end position="411"/>
    </location>
</feature>
<dbReference type="Pfam" id="PF17941">
    <property type="entry name" value="PP_kinase_C_1"/>
    <property type="match status" value="1"/>
</dbReference>
<feature type="domain" description="Polyphosphate kinase C-terminal" evidence="3">
    <location>
        <begin position="203"/>
        <end position="367"/>
    </location>
</feature>
<dbReference type="InterPro" id="IPR041108">
    <property type="entry name" value="PP_kinase_C_1"/>
</dbReference>
<reference evidence="5 6" key="1">
    <citation type="submission" date="2024-01" db="EMBL/GenBank/DDBJ databases">
        <title>Complete genome sequence of Citroniella saccharovorans strain M6.X9, isolated from human fecal sample.</title>
        <authorList>
            <person name="Cheng G."/>
            <person name="Westerholm M."/>
            <person name="Schnurer A."/>
        </authorList>
    </citation>
    <scope>NUCLEOTIDE SEQUENCE [LARGE SCALE GENOMIC DNA]</scope>
    <source>
        <strain evidence="5 6">DSM 29873</strain>
    </source>
</reference>
<feature type="compositionally biased region" description="Basic and acidic residues" evidence="2">
    <location>
        <begin position="386"/>
        <end position="395"/>
    </location>
</feature>
<dbReference type="PANTHER" id="PTHR30218:SF0">
    <property type="entry name" value="POLYPHOSPHATE KINASE"/>
    <property type="match status" value="1"/>
</dbReference>
<dbReference type="Proteomes" id="UP001357733">
    <property type="component" value="Unassembled WGS sequence"/>
</dbReference>
<dbReference type="Pfam" id="PF13090">
    <property type="entry name" value="PP_kinase_C"/>
    <property type="match status" value="1"/>
</dbReference>
<comment type="catalytic activity">
    <reaction evidence="1">
        <text>[phosphate](n) + ATP = [phosphate](n+1) + ADP</text>
        <dbReference type="Rhea" id="RHEA:19573"/>
        <dbReference type="Rhea" id="RHEA-COMP:9859"/>
        <dbReference type="Rhea" id="RHEA-COMP:14280"/>
        <dbReference type="ChEBI" id="CHEBI:16838"/>
        <dbReference type="ChEBI" id="CHEBI:30616"/>
        <dbReference type="ChEBI" id="CHEBI:456216"/>
        <dbReference type="EC" id="2.7.4.1"/>
    </reaction>
</comment>
<dbReference type="InterPro" id="IPR003414">
    <property type="entry name" value="PP_kinase"/>
</dbReference>
<dbReference type="RefSeq" id="WP_324619341.1">
    <property type="nucleotide sequence ID" value="NZ_JAYKOT010000003.1"/>
</dbReference>
<keyword evidence="6" id="KW-1185">Reference proteome</keyword>
<name>A0AAW9MXA7_9FIRM</name>
<feature type="domain" description="Polyphosphate kinase C-terminal" evidence="4">
    <location>
        <begin position="32"/>
        <end position="192"/>
    </location>
</feature>
<dbReference type="CDD" id="cd09166">
    <property type="entry name" value="PLDc_PPK1_C1_unchar"/>
    <property type="match status" value="1"/>
</dbReference>
<evidence type="ECO:0000256" key="1">
    <source>
        <dbReference type="RuleBase" id="RU003800"/>
    </source>
</evidence>
<comment type="PTM">
    <text evidence="1">An intermediate of this reaction is the autophosphorylated ppk in which a phosphate is covalently linked to a histidine residue through a N-P bond.</text>
</comment>
<dbReference type="EMBL" id="JAYKOT010000003">
    <property type="protein sequence ID" value="MEB3429157.1"/>
    <property type="molecule type" value="Genomic_DNA"/>
</dbReference>
<comment type="similarity">
    <text evidence="1">Belongs to the polyphosphate kinase 1 (PPK1) family.</text>
</comment>
<dbReference type="InterPro" id="IPR025200">
    <property type="entry name" value="PPK_C_dom2"/>
</dbReference>
<dbReference type="AlphaFoldDB" id="A0AAW9MXA7"/>
<comment type="caution">
    <text evidence="5">The sequence shown here is derived from an EMBL/GenBank/DDBJ whole genome shotgun (WGS) entry which is preliminary data.</text>
</comment>
<keyword evidence="5" id="KW-0418">Kinase</keyword>
<gene>
    <name evidence="5" type="primary">ppk1</name>
    <name evidence="5" type="ORF">VLK81_03820</name>
</gene>
<dbReference type="SUPFAM" id="SSF56024">
    <property type="entry name" value="Phospholipase D/nuclease"/>
    <property type="match status" value="2"/>
</dbReference>
<dbReference type="GO" id="GO:0009358">
    <property type="term" value="C:polyphosphate kinase complex"/>
    <property type="evidence" value="ECO:0007669"/>
    <property type="project" value="InterPro"/>
</dbReference>
<dbReference type="NCBIfam" id="TIGR03705">
    <property type="entry name" value="poly_P_kin"/>
    <property type="match status" value="1"/>
</dbReference>
<accession>A0AAW9MXA7</accession>
<dbReference type="Gene3D" id="3.30.870.10">
    <property type="entry name" value="Endonuclease Chain A"/>
    <property type="match status" value="2"/>
</dbReference>
<sequence length="411" mass="46893">MQINLAKKKKEELSYHPFNPIYPENIDPDRSIIDQIKEEDKLLFFPFESMDPYLQLLKEASNDPEVISIKITIYRLASISKVAEYLANAAENGKEVVALMELRARFDESNNIDWSERLEEAGCTIIYGFEDFKVHSKITLITRHHEGKIEYISQFGTGNYNEKTAKMYTDLSLMTADKDFGLDSQKFFTNMMISNLSGDYDKLLVAPNGIKNTLINLIDEEITRKNNGEEALIRLKCNSITERDVIDALARASRAGVKVKLSVRGICCLIPGVKGKTDNIEVTSVIGRYLEHPRIYIFGPNERAKVYIGSSDLMTRNLVRRVEICVPVLDEKLKKKVIKILDTIMDKNNRIAILNSDSSYTHLNPNKDSCQEIFIREATLEKNRIESRKAEKETLSKANLSSSEKGKKSYR</sequence>
<evidence type="ECO:0000259" key="3">
    <source>
        <dbReference type="Pfam" id="PF13090"/>
    </source>
</evidence>
<dbReference type="PANTHER" id="PTHR30218">
    <property type="entry name" value="POLYPHOSPHATE KINASE"/>
    <property type="match status" value="1"/>
</dbReference>
<dbReference type="GO" id="GO:0008976">
    <property type="term" value="F:polyphosphate kinase activity"/>
    <property type="evidence" value="ECO:0007669"/>
    <property type="project" value="UniProtKB-EC"/>
</dbReference>
<keyword evidence="1" id="KW-0597">Phosphoprotein</keyword>
<evidence type="ECO:0000256" key="2">
    <source>
        <dbReference type="SAM" id="MobiDB-lite"/>
    </source>
</evidence>
<organism evidence="5 6">
    <name type="scientific">Citroniella saccharovorans</name>
    <dbReference type="NCBI Taxonomy" id="2053367"/>
    <lineage>
        <taxon>Bacteria</taxon>
        <taxon>Bacillati</taxon>
        <taxon>Bacillota</taxon>
        <taxon>Tissierellia</taxon>
        <taxon>Tissierellales</taxon>
        <taxon>Peptoniphilaceae</taxon>
        <taxon>Citroniella</taxon>
    </lineage>
</organism>
<dbReference type="GO" id="GO:0006799">
    <property type="term" value="P:polyphosphate biosynthetic process"/>
    <property type="evidence" value="ECO:0007669"/>
    <property type="project" value="InterPro"/>
</dbReference>
<keyword evidence="1 5" id="KW-0808">Transferase</keyword>
<proteinExistence type="inferred from homology"/>
<evidence type="ECO:0000313" key="5">
    <source>
        <dbReference type="EMBL" id="MEB3429157.1"/>
    </source>
</evidence>
<protein>
    <recommendedName>
        <fullName evidence="1">Polyphosphate kinase</fullName>
        <ecNumber evidence="1">2.7.4.1</ecNumber>
    </recommendedName>
</protein>
<evidence type="ECO:0000259" key="4">
    <source>
        <dbReference type="Pfam" id="PF17941"/>
    </source>
</evidence>
<dbReference type="EC" id="2.7.4.1" evidence="1"/>
<evidence type="ECO:0000313" key="6">
    <source>
        <dbReference type="Proteomes" id="UP001357733"/>
    </source>
</evidence>